<organism evidence="2 3">
    <name type="scientific">Rhizobium sophoriradicis</name>
    <dbReference type="NCBI Taxonomy" id="1535245"/>
    <lineage>
        <taxon>Bacteria</taxon>
        <taxon>Pseudomonadati</taxon>
        <taxon>Pseudomonadota</taxon>
        <taxon>Alphaproteobacteria</taxon>
        <taxon>Hyphomicrobiales</taxon>
        <taxon>Rhizobiaceae</taxon>
        <taxon>Rhizobium/Agrobacterium group</taxon>
        <taxon>Rhizobium</taxon>
    </lineage>
</organism>
<evidence type="ECO:0008006" key="4">
    <source>
        <dbReference type="Google" id="ProtNLM"/>
    </source>
</evidence>
<keyword evidence="1" id="KW-1133">Transmembrane helix</keyword>
<feature type="transmembrane region" description="Helical" evidence="1">
    <location>
        <begin position="63"/>
        <end position="84"/>
    </location>
</feature>
<dbReference type="Proteomes" id="UP000218807">
    <property type="component" value="Unassembled WGS sequence"/>
</dbReference>
<comment type="caution">
    <text evidence="2">The sequence shown here is derived from an EMBL/GenBank/DDBJ whole genome shotgun (WGS) entry which is preliminary data.</text>
</comment>
<name>A0A2A5KKH7_9HYPH</name>
<evidence type="ECO:0000256" key="1">
    <source>
        <dbReference type="SAM" id="Phobius"/>
    </source>
</evidence>
<evidence type="ECO:0000313" key="2">
    <source>
        <dbReference type="EMBL" id="PCK77503.1"/>
    </source>
</evidence>
<sequence length="194" mass="21899">MSNVEDDCYNEVHGIRHNTLRNALYHIARRAWLERVSRFLNLAVILGGTSYAAQVFIHSPRGTFALGLASATLGAVQLIFDFSGKAHHHERLQKRYYDLLASVEEKRRPTMDDCAVWKAELTRIYADEPPTLRALDAIADNQATAATYGSSKPRLNVSRWQSWTRNLFLHNAGKFPEGDGWRIQSDASQSAVEL</sequence>
<dbReference type="AlphaFoldDB" id="A0A2A5KKH7"/>
<evidence type="ECO:0000313" key="3">
    <source>
        <dbReference type="Proteomes" id="UP000218807"/>
    </source>
</evidence>
<gene>
    <name evidence="2" type="ORF">CPT34_29765</name>
</gene>
<dbReference type="RefSeq" id="WP_096764862.1">
    <property type="nucleotide sequence ID" value="NZ_NXDM01000042.1"/>
</dbReference>
<accession>A0A2A5KKH7</accession>
<proteinExistence type="predicted"/>
<feature type="transmembrane region" description="Helical" evidence="1">
    <location>
        <begin position="39"/>
        <end position="57"/>
    </location>
</feature>
<keyword evidence="3" id="KW-1185">Reference proteome</keyword>
<protein>
    <recommendedName>
        <fullName evidence="4">SMODS and SLOG-associating 2TM effector domain-containing protein</fullName>
    </recommendedName>
</protein>
<keyword evidence="1" id="KW-0812">Transmembrane</keyword>
<keyword evidence="1" id="KW-0472">Membrane</keyword>
<reference evidence="2 3" key="1">
    <citation type="submission" date="2017-09" db="EMBL/GenBank/DDBJ databases">
        <title>Comparative genomics of rhizobia isolated from Phaseolus vulgaris in China.</title>
        <authorList>
            <person name="Tong W."/>
        </authorList>
    </citation>
    <scope>NUCLEOTIDE SEQUENCE [LARGE SCALE GENOMIC DNA]</scope>
    <source>
        <strain evidence="2 3">L101</strain>
    </source>
</reference>
<dbReference type="EMBL" id="NXDM01000042">
    <property type="protein sequence ID" value="PCK77503.1"/>
    <property type="molecule type" value="Genomic_DNA"/>
</dbReference>